<dbReference type="AlphaFoldDB" id="A0A8B6D5C7"/>
<dbReference type="EMBL" id="UYJE01002785">
    <property type="protein sequence ID" value="VDI13601.1"/>
    <property type="molecule type" value="Genomic_DNA"/>
</dbReference>
<evidence type="ECO:0000313" key="2">
    <source>
        <dbReference type="EMBL" id="VDI13601.1"/>
    </source>
</evidence>
<feature type="coiled-coil region" evidence="1">
    <location>
        <begin position="92"/>
        <end position="133"/>
    </location>
</feature>
<dbReference type="Gene3D" id="1.20.5.170">
    <property type="match status" value="1"/>
</dbReference>
<evidence type="ECO:0000256" key="1">
    <source>
        <dbReference type="SAM" id="Coils"/>
    </source>
</evidence>
<gene>
    <name evidence="2" type="ORF">MGAL_10B055782</name>
</gene>
<keyword evidence="1" id="KW-0175">Coiled coil</keyword>
<dbReference type="Proteomes" id="UP000596742">
    <property type="component" value="Unassembled WGS sequence"/>
</dbReference>
<keyword evidence="3" id="KW-1185">Reference proteome</keyword>
<reference evidence="2" key="1">
    <citation type="submission" date="2018-11" db="EMBL/GenBank/DDBJ databases">
        <authorList>
            <person name="Alioto T."/>
            <person name="Alioto T."/>
        </authorList>
    </citation>
    <scope>NUCLEOTIDE SEQUENCE</scope>
</reference>
<proteinExistence type="predicted"/>
<protein>
    <submittedName>
        <fullName evidence="2">Uncharacterized protein</fullName>
    </submittedName>
</protein>
<evidence type="ECO:0000313" key="3">
    <source>
        <dbReference type="Proteomes" id="UP000596742"/>
    </source>
</evidence>
<accession>A0A8B6D5C7</accession>
<name>A0A8B6D5C7_MYTGA</name>
<organism evidence="2 3">
    <name type="scientific">Mytilus galloprovincialis</name>
    <name type="common">Mediterranean mussel</name>
    <dbReference type="NCBI Taxonomy" id="29158"/>
    <lineage>
        <taxon>Eukaryota</taxon>
        <taxon>Metazoa</taxon>
        <taxon>Spiralia</taxon>
        <taxon>Lophotrochozoa</taxon>
        <taxon>Mollusca</taxon>
        <taxon>Bivalvia</taxon>
        <taxon>Autobranchia</taxon>
        <taxon>Pteriomorphia</taxon>
        <taxon>Mytilida</taxon>
        <taxon>Mytiloidea</taxon>
        <taxon>Mytilidae</taxon>
        <taxon>Mytilinae</taxon>
        <taxon>Mytilus</taxon>
    </lineage>
</organism>
<comment type="caution">
    <text evidence="2">The sequence shown here is derived from an EMBL/GenBank/DDBJ whole genome shotgun (WGS) entry which is preliminary data.</text>
</comment>
<sequence>MNKAFCTGLSLGGGGTALTDKHYLIVVDMIAEEKQARRQLEQYVLQLSKEISSHVQQNLHSKNNSGQSHDFLQLKHDTFDLKQSLALLEGKYNQLMTANDKIVRENSQLQNRVNRLQSQYDTCSNKTDELTNRLDVWGKSTTALEISNVTEFQSKMKVAESKISSLISNSNARSQDFLALLNQIKTRNVKVDSEISKLNLTTETKLTNLGKTQMDLNKATSKDIGELQLQMNKTGRNFLFTILTRT</sequence>